<organism evidence="2">
    <name type="scientific">uncultured Nocardioidaceae bacterium</name>
    <dbReference type="NCBI Taxonomy" id="253824"/>
    <lineage>
        <taxon>Bacteria</taxon>
        <taxon>Bacillati</taxon>
        <taxon>Actinomycetota</taxon>
        <taxon>Actinomycetes</taxon>
        <taxon>Propionibacteriales</taxon>
        <taxon>Nocardioidaceae</taxon>
        <taxon>environmental samples</taxon>
    </lineage>
</organism>
<name>A0A6J4MMD9_9ACTN</name>
<proteinExistence type="predicted"/>
<feature type="non-terminal residue" evidence="2">
    <location>
        <position position="1"/>
    </location>
</feature>
<feature type="region of interest" description="Disordered" evidence="1">
    <location>
        <begin position="396"/>
        <end position="444"/>
    </location>
</feature>
<feature type="compositionally biased region" description="Basic residues" evidence="1">
    <location>
        <begin position="108"/>
        <end position="136"/>
    </location>
</feature>
<dbReference type="AlphaFoldDB" id="A0A6J4MMD9"/>
<gene>
    <name evidence="2" type="ORF">AVDCRST_MAG36-2650</name>
</gene>
<feature type="compositionally biased region" description="Basic residues" evidence="1">
    <location>
        <begin position="198"/>
        <end position="207"/>
    </location>
</feature>
<feature type="compositionally biased region" description="Basic residues" evidence="1">
    <location>
        <begin position="161"/>
        <end position="179"/>
    </location>
</feature>
<feature type="compositionally biased region" description="Basic residues" evidence="1">
    <location>
        <begin position="66"/>
        <end position="86"/>
    </location>
</feature>
<evidence type="ECO:0000256" key="1">
    <source>
        <dbReference type="SAM" id="MobiDB-lite"/>
    </source>
</evidence>
<feature type="compositionally biased region" description="Pro residues" evidence="1">
    <location>
        <begin position="433"/>
        <end position="444"/>
    </location>
</feature>
<feature type="compositionally biased region" description="Low complexity" evidence="1">
    <location>
        <begin position="208"/>
        <end position="217"/>
    </location>
</feature>
<feature type="region of interest" description="Disordered" evidence="1">
    <location>
        <begin position="24"/>
        <end position="263"/>
    </location>
</feature>
<sequence length="444" mass="49015">RGRRLRHLGGPLRHRRAVAAGVARRLRPRAALRGGSGMGRAQDRQPLPAYRRPGARPARAEDRHGRDRGRVRRSGHRHRPHPRPRRGGVAPGDPCLAAGPVDAAAAHRGGRRQLHRRDRRPGPRRRGRGLRVRRQHRQEGRRAQPGTRGPARPRLADPARRQRRRHGDGRRHRPQRRVPRGGGGAVRRRPRPDGGRRALLRRGRRGAARAVPAQRVPPLRPRGPPPPWPALRAHRHRLAVPPAGAADRRRQPRPLDPGAPRRRLRHHCAHRGQRAHDRPEVARWAHGLPGAVHGRHRGHAVLADLVEPAAPLAARRTGEPRRLRRPAADVPLLGAAARDRVRRGGAVRVRAAHRGHPGGDRALGLVPVLAGHRRAVHCRAGRHRLAWWLGGTAAGPHPVPRARLRRVPQRGLRQGRPRHLAGPPGGLEARRPAGPPAPPGGGSM</sequence>
<protein>
    <submittedName>
        <fullName evidence="2">Uncharacterized protein</fullName>
    </submittedName>
</protein>
<reference evidence="2" key="1">
    <citation type="submission" date="2020-02" db="EMBL/GenBank/DDBJ databases">
        <authorList>
            <person name="Meier V. D."/>
        </authorList>
    </citation>
    <scope>NUCLEOTIDE SEQUENCE</scope>
    <source>
        <strain evidence="2">AVDCRST_MAG36</strain>
    </source>
</reference>
<accession>A0A6J4MMD9</accession>
<dbReference type="EMBL" id="CADCUH010000171">
    <property type="protein sequence ID" value="CAA9361160.1"/>
    <property type="molecule type" value="Genomic_DNA"/>
</dbReference>
<feature type="compositionally biased region" description="Low complexity" evidence="1">
    <location>
        <begin position="46"/>
        <end position="57"/>
    </location>
</feature>
<feature type="non-terminal residue" evidence="2">
    <location>
        <position position="444"/>
    </location>
</feature>
<feature type="compositionally biased region" description="Pro residues" evidence="1">
    <location>
        <begin position="218"/>
        <end position="229"/>
    </location>
</feature>
<evidence type="ECO:0000313" key="2">
    <source>
        <dbReference type="EMBL" id="CAA9361160.1"/>
    </source>
</evidence>
<feature type="compositionally biased region" description="Basic residues" evidence="1">
    <location>
        <begin position="400"/>
        <end position="419"/>
    </location>
</feature>